<dbReference type="Gene3D" id="3.60.21.10">
    <property type="match status" value="1"/>
</dbReference>
<accession>A0A7C1E8E6</accession>
<keyword evidence="2" id="KW-0812">Transmembrane</keyword>
<dbReference type="InterPro" id="IPR004843">
    <property type="entry name" value="Calcineurin-like_PHP"/>
</dbReference>
<feature type="region of interest" description="Disordered" evidence="1">
    <location>
        <begin position="616"/>
        <end position="647"/>
    </location>
</feature>
<keyword evidence="2" id="KW-1133">Transmembrane helix</keyword>
<evidence type="ECO:0000259" key="3">
    <source>
        <dbReference type="Pfam" id="PF00149"/>
    </source>
</evidence>
<name>A0A7C1E8E6_9CREN</name>
<feature type="compositionally biased region" description="Low complexity" evidence="1">
    <location>
        <begin position="616"/>
        <end position="638"/>
    </location>
</feature>
<dbReference type="Pfam" id="PF00149">
    <property type="entry name" value="Metallophos"/>
    <property type="match status" value="1"/>
</dbReference>
<comment type="caution">
    <text evidence="4">The sequence shown here is derived from an EMBL/GenBank/DDBJ whole genome shotgun (WGS) entry which is preliminary data.</text>
</comment>
<dbReference type="GO" id="GO:0016787">
    <property type="term" value="F:hydrolase activity"/>
    <property type="evidence" value="ECO:0007669"/>
    <property type="project" value="InterPro"/>
</dbReference>
<feature type="transmembrane region" description="Helical" evidence="2">
    <location>
        <begin position="657"/>
        <end position="674"/>
    </location>
</feature>
<proteinExistence type="predicted"/>
<feature type="domain" description="Calcineurin-like phosphoesterase" evidence="3">
    <location>
        <begin position="130"/>
        <end position="332"/>
    </location>
</feature>
<dbReference type="AlphaFoldDB" id="A0A7C1E8E6"/>
<dbReference type="InterPro" id="IPR051918">
    <property type="entry name" value="STPP_CPPED1"/>
</dbReference>
<dbReference type="InterPro" id="IPR029052">
    <property type="entry name" value="Metallo-depent_PP-like"/>
</dbReference>
<evidence type="ECO:0000313" key="4">
    <source>
        <dbReference type="EMBL" id="HDS10676.1"/>
    </source>
</evidence>
<dbReference type="EMBL" id="DSDY01000112">
    <property type="protein sequence ID" value="HDS10676.1"/>
    <property type="molecule type" value="Genomic_DNA"/>
</dbReference>
<keyword evidence="2" id="KW-0472">Membrane</keyword>
<evidence type="ECO:0000256" key="2">
    <source>
        <dbReference type="SAM" id="Phobius"/>
    </source>
</evidence>
<gene>
    <name evidence="4" type="ORF">ENO04_03545</name>
</gene>
<dbReference type="PANTHER" id="PTHR43143">
    <property type="entry name" value="METALLOPHOSPHOESTERASE, CALCINEURIN SUPERFAMILY"/>
    <property type="match status" value="1"/>
</dbReference>
<reference evidence="4" key="1">
    <citation type="journal article" date="2020" name="mSystems">
        <title>Genome- and Community-Level Interaction Insights into Carbon Utilization and Element Cycling Functions of Hydrothermarchaeota in Hydrothermal Sediment.</title>
        <authorList>
            <person name="Zhou Z."/>
            <person name="Liu Y."/>
            <person name="Xu W."/>
            <person name="Pan J."/>
            <person name="Luo Z.H."/>
            <person name="Li M."/>
        </authorList>
    </citation>
    <scope>NUCLEOTIDE SEQUENCE [LARGE SCALE GENOMIC DNA]</scope>
    <source>
        <strain evidence="4">SpSt-123</strain>
    </source>
</reference>
<dbReference type="PANTHER" id="PTHR43143:SF1">
    <property type="entry name" value="SERINE_THREONINE-PROTEIN PHOSPHATASE CPPED1"/>
    <property type="match status" value="1"/>
</dbReference>
<evidence type="ECO:0000256" key="1">
    <source>
        <dbReference type="SAM" id="MobiDB-lite"/>
    </source>
</evidence>
<dbReference type="SUPFAM" id="SSF56300">
    <property type="entry name" value="Metallo-dependent phosphatases"/>
    <property type="match status" value="1"/>
</dbReference>
<sequence>MYGQLKSWKARLLFLIVAISMLSLMNISYAQQTQGFVLEPKWSSPIGVLEGQEASARVACPSPPSSLSLISPSYAVNITLFDARLDGNIYVVSFKINVPSGLYDLEISCGTTTLYSPRSIVVFPAWPEKLRIAHITDTHIGLVLDNGRTSDSYLLEAVLLSTILGSDLIIHTGDTVDVGAMSKDYYTLYELTNLAGIPSLIVPGNHDYSGDSALTNYGYIVGKNVYYTRWGPYLFIGLDTGYYGRLTSQQLDFLEKTLEENKDSTMKILFFHHPVFNTKLVAKVNGDPSALVNRNPNLFYPSWREAPDITARLLELVDKYNVNLVLSGHTHADGLVLYNNKTYFVTTVTTGGGVREGDYRGIKIIDVYANGTVNIVPRPGTTVFDPTIAINLDKTSVYYAYSNASLVFLLEGNDKDLKNMINQNSRVALRLIGNIDTMLNQTIYTKAENVDYKLEYQANINEVNVKINSLSESYKLLIAISNIEDTKPPTIEIAQVKPSTPIAGKDRIEVIVKATDNEWGLKNIYVEYMAPGGDTYKVLTFPYTGEYYMAKLPLLPNSITSLNIRAVAVDLAEHQSTTDWIKVNFVVPTTTLASSTPTQTSVYTTTTQTTIVPTTTTTQTTTTQTTQEKPAETTTPTQSIVTATPTEKPSGTKNIEILASIVVLVVILVAVLLLRKK</sequence>
<organism evidence="4">
    <name type="scientific">Fervidicoccus fontis</name>
    <dbReference type="NCBI Taxonomy" id="683846"/>
    <lineage>
        <taxon>Archaea</taxon>
        <taxon>Thermoproteota</taxon>
        <taxon>Thermoprotei</taxon>
        <taxon>Fervidicoccales</taxon>
        <taxon>Fervidicoccaceae</taxon>
        <taxon>Fervidicoccus</taxon>
    </lineage>
</organism>
<protein>
    <recommendedName>
        <fullName evidence="3">Calcineurin-like phosphoesterase domain-containing protein</fullName>
    </recommendedName>
</protein>